<dbReference type="AlphaFoldDB" id="A0A2T2NTI3"/>
<gene>
    <name evidence="2" type="ORF">BS50DRAFT_362684</name>
</gene>
<keyword evidence="3" id="KW-1185">Reference proteome</keyword>
<name>A0A2T2NTI3_CORCC</name>
<feature type="region of interest" description="Disordered" evidence="1">
    <location>
        <begin position="116"/>
        <end position="154"/>
    </location>
</feature>
<evidence type="ECO:0000256" key="1">
    <source>
        <dbReference type="SAM" id="MobiDB-lite"/>
    </source>
</evidence>
<organism evidence="2 3">
    <name type="scientific">Corynespora cassiicola Philippines</name>
    <dbReference type="NCBI Taxonomy" id="1448308"/>
    <lineage>
        <taxon>Eukaryota</taxon>
        <taxon>Fungi</taxon>
        <taxon>Dikarya</taxon>
        <taxon>Ascomycota</taxon>
        <taxon>Pezizomycotina</taxon>
        <taxon>Dothideomycetes</taxon>
        <taxon>Pleosporomycetidae</taxon>
        <taxon>Pleosporales</taxon>
        <taxon>Corynesporascaceae</taxon>
        <taxon>Corynespora</taxon>
    </lineage>
</organism>
<proteinExistence type="predicted"/>
<dbReference type="EMBL" id="KZ678134">
    <property type="protein sequence ID" value="PSN68388.1"/>
    <property type="molecule type" value="Genomic_DNA"/>
</dbReference>
<dbReference type="Proteomes" id="UP000240883">
    <property type="component" value="Unassembled WGS sequence"/>
</dbReference>
<reference evidence="2 3" key="1">
    <citation type="journal article" date="2018" name="Front. Microbiol.">
        <title>Genome-Wide Analysis of Corynespora cassiicola Leaf Fall Disease Putative Effectors.</title>
        <authorList>
            <person name="Lopez D."/>
            <person name="Ribeiro S."/>
            <person name="Label P."/>
            <person name="Fumanal B."/>
            <person name="Venisse J.S."/>
            <person name="Kohler A."/>
            <person name="de Oliveira R.R."/>
            <person name="Labutti K."/>
            <person name="Lipzen A."/>
            <person name="Lail K."/>
            <person name="Bauer D."/>
            <person name="Ohm R.A."/>
            <person name="Barry K.W."/>
            <person name="Spatafora J."/>
            <person name="Grigoriev I.V."/>
            <person name="Martin F.M."/>
            <person name="Pujade-Renaud V."/>
        </authorList>
    </citation>
    <scope>NUCLEOTIDE SEQUENCE [LARGE SCALE GENOMIC DNA]</scope>
    <source>
        <strain evidence="2 3">Philippines</strain>
    </source>
</reference>
<accession>A0A2T2NTI3</accession>
<sequence>MSSAASWRGMCGSEMGDAPRWSVAGGVALKRTCSKHFRRARPPGCTSTLQPLGGTYSKGNYEGDAGVSMALEEDSQSACITAPTALKRRWPSKRSRLIQPLLAGTWRANAHAADVARPRSTDQRMSCHHDSIDTGTVKGGDIQYSPKIDSDRQP</sequence>
<evidence type="ECO:0000313" key="3">
    <source>
        <dbReference type="Proteomes" id="UP000240883"/>
    </source>
</evidence>
<feature type="compositionally biased region" description="Basic and acidic residues" evidence="1">
    <location>
        <begin position="116"/>
        <end position="132"/>
    </location>
</feature>
<evidence type="ECO:0000313" key="2">
    <source>
        <dbReference type="EMBL" id="PSN68388.1"/>
    </source>
</evidence>
<protein>
    <submittedName>
        <fullName evidence="2">Uncharacterized protein</fullName>
    </submittedName>
</protein>